<feature type="non-terminal residue" evidence="1">
    <location>
        <position position="1"/>
    </location>
</feature>
<reference evidence="1 2" key="1">
    <citation type="journal article" date="2014" name="Proc. Natl. Acad. Sci. U.S.A.">
        <title>Trajectory and genomic determinants of fungal-pathogen speciation and host adaptation.</title>
        <authorList>
            <person name="Hu X."/>
            <person name="Xiao G."/>
            <person name="Zheng P."/>
            <person name="Shang Y."/>
            <person name="Su Y."/>
            <person name="Zhang X."/>
            <person name="Liu X."/>
            <person name="Zhan S."/>
            <person name="St Leger R.J."/>
            <person name="Wang C."/>
        </authorList>
    </citation>
    <scope>NUCLEOTIDE SEQUENCE [LARGE SCALE GENOMIC DNA]</scope>
    <source>
        <strain evidence="1 2">ARSEF 549</strain>
    </source>
</reference>
<sequence>MATEVIHSIELCVRSAQTALATCRSFQNTDREIDEMVIFLEAQWTKLEVKLQVLVRIAGQRDEKVAESQFRQVLHGKLSLATWSIQMPEPCLLRRLRYSIIENRLDELVSELESWQARFDPTWYLIILMRGDVDFVLCRRSETKRHLRSPHL</sequence>
<dbReference type="Proteomes" id="UP000031186">
    <property type="component" value="Unassembled WGS sequence"/>
</dbReference>
<accession>A0A0B4F1L4</accession>
<dbReference type="EMBL" id="AZNF01000008">
    <property type="protein sequence ID" value="KID64338.1"/>
    <property type="molecule type" value="Genomic_DNA"/>
</dbReference>
<keyword evidence="2" id="KW-1185">Reference proteome</keyword>
<evidence type="ECO:0000313" key="2">
    <source>
        <dbReference type="Proteomes" id="UP000031186"/>
    </source>
</evidence>
<dbReference type="HOGENOM" id="CLU_1732300_0_0_1"/>
<dbReference type="AlphaFoldDB" id="A0A0B4F1L4"/>
<dbReference type="VEuPathDB" id="FungiDB:MAN_06512"/>
<name>A0A0B4F1L4_METAF</name>
<comment type="caution">
    <text evidence="1">The sequence shown here is derived from an EMBL/GenBank/DDBJ whole genome shotgun (WGS) entry which is preliminary data.</text>
</comment>
<proteinExistence type="predicted"/>
<evidence type="ECO:0000313" key="1">
    <source>
        <dbReference type="EMBL" id="KID64338.1"/>
    </source>
</evidence>
<gene>
    <name evidence="1" type="ORF">MAN_06512</name>
</gene>
<protein>
    <submittedName>
        <fullName evidence="1">Uncharacterized protein</fullName>
    </submittedName>
</protein>
<organism evidence="1 2">
    <name type="scientific">Metarhizium anisopliae (strain ARSEF 549)</name>
    <dbReference type="NCBI Taxonomy" id="3151832"/>
    <lineage>
        <taxon>Eukaryota</taxon>
        <taxon>Fungi</taxon>
        <taxon>Dikarya</taxon>
        <taxon>Ascomycota</taxon>
        <taxon>Pezizomycotina</taxon>
        <taxon>Sordariomycetes</taxon>
        <taxon>Hypocreomycetidae</taxon>
        <taxon>Hypocreales</taxon>
        <taxon>Clavicipitaceae</taxon>
        <taxon>Metarhizium</taxon>
    </lineage>
</organism>